<evidence type="ECO:0000259" key="3">
    <source>
        <dbReference type="Pfam" id="PF00460"/>
    </source>
</evidence>
<gene>
    <name evidence="6" type="primary">flgG</name>
    <name evidence="6" type="ORF">BAMA_14760</name>
</gene>
<dbReference type="InterPro" id="IPR037925">
    <property type="entry name" value="FlgE/F/G-like"/>
</dbReference>
<dbReference type="eggNOG" id="COG4786">
    <property type="taxonomic scope" value="Bacteria"/>
</dbReference>
<feature type="domain" description="Flagellar basal body rod protein N-terminal" evidence="3">
    <location>
        <begin position="4"/>
        <end position="34"/>
    </location>
</feature>
<protein>
    <submittedName>
        <fullName evidence="6">Flagellar basal body rod protein FlgG</fullName>
    </submittedName>
</protein>
<dbReference type="Proteomes" id="UP000027822">
    <property type="component" value="Unassembled WGS sequence"/>
</dbReference>
<dbReference type="NCBIfam" id="TIGR03506">
    <property type="entry name" value="FlgEFG_subfam"/>
    <property type="match status" value="1"/>
</dbReference>
<evidence type="ECO:0000313" key="6">
    <source>
        <dbReference type="EMBL" id="KEK20667.1"/>
    </source>
</evidence>
<keyword evidence="2" id="KW-0975">Bacterial flagellum</keyword>
<dbReference type="InterPro" id="IPR010930">
    <property type="entry name" value="Flg_bb/hook_C_dom"/>
</dbReference>
<dbReference type="PANTHER" id="PTHR30435:SF31">
    <property type="entry name" value="FLAGELLAR BASAL-BODY ROD PROTEIN FLGG"/>
    <property type="match status" value="1"/>
</dbReference>
<reference evidence="6" key="1">
    <citation type="submission" date="2014-06" db="EMBL/GenBank/DDBJ databases">
        <title>Draft genome sequence of Bacillus manliponensis JCM 15802 (MCCC 1A00708).</title>
        <authorList>
            <person name="Lai Q."/>
            <person name="Liu Y."/>
            <person name="Shao Z."/>
        </authorList>
    </citation>
    <scope>NUCLEOTIDE SEQUENCE [LARGE SCALE GENOMIC DNA]</scope>
    <source>
        <strain evidence="6">JCM 15802</strain>
    </source>
</reference>
<comment type="caution">
    <text evidence="6">The sequence shown here is derived from an EMBL/GenBank/DDBJ whole genome shotgun (WGS) entry which is preliminary data.</text>
</comment>
<dbReference type="AlphaFoldDB" id="A0A073K2H9"/>
<evidence type="ECO:0000256" key="1">
    <source>
        <dbReference type="ARBA" id="ARBA00009677"/>
    </source>
</evidence>
<keyword evidence="6" id="KW-0969">Cilium</keyword>
<dbReference type="GO" id="GO:0009425">
    <property type="term" value="C:bacterial-type flagellum basal body"/>
    <property type="evidence" value="ECO:0007669"/>
    <property type="project" value="UniProtKB-SubCell"/>
</dbReference>
<dbReference type="Pfam" id="PF06429">
    <property type="entry name" value="Flg_bbr_C"/>
    <property type="match status" value="1"/>
</dbReference>
<dbReference type="OrthoDB" id="9800375at2"/>
<name>A0A073K2H9_9BACI</name>
<sequence>MNGLYIGSMGMMNYMQHVNVHANNIANAQTTGFKFDKMTSTPFDTHQVYRQEDGRRKAIGTLDYTVIPSGTHVNLTPGSFQITGSATDFYLDDGTSGQTSFFIVEQDGMVCLTRDGHFGVNEEGYLKTSSGAYVLDRNNERIQIPQNAKLSVEQDGTINELVKRVNPQTGLEEEVAVEIARLQTRAVNNENMGGLVKHASRHFLIDGMDIADLPEGNSIVQNYMLENSNVEMSKEMVDVMTNQKMIQASQRIMTTFDKVYEKEANEILK</sequence>
<evidence type="ECO:0000313" key="7">
    <source>
        <dbReference type="Proteomes" id="UP000027822"/>
    </source>
</evidence>
<keyword evidence="7" id="KW-1185">Reference proteome</keyword>
<evidence type="ECO:0000259" key="4">
    <source>
        <dbReference type="Pfam" id="PF06429"/>
    </source>
</evidence>
<dbReference type="RefSeq" id="WP_034636952.1">
    <property type="nucleotide sequence ID" value="NZ_CBCSJC010000020.1"/>
</dbReference>
<organism evidence="6 7">
    <name type="scientific">Bacillus manliponensis</name>
    <dbReference type="NCBI Taxonomy" id="574376"/>
    <lineage>
        <taxon>Bacteria</taxon>
        <taxon>Bacillati</taxon>
        <taxon>Bacillota</taxon>
        <taxon>Bacilli</taxon>
        <taxon>Bacillales</taxon>
        <taxon>Bacillaceae</taxon>
        <taxon>Bacillus</taxon>
        <taxon>Bacillus cereus group</taxon>
    </lineage>
</organism>
<dbReference type="InterPro" id="IPR001444">
    <property type="entry name" value="Flag_bb_rod_N"/>
</dbReference>
<dbReference type="GO" id="GO:0071978">
    <property type="term" value="P:bacterial-type flagellum-dependent swarming motility"/>
    <property type="evidence" value="ECO:0007669"/>
    <property type="project" value="TreeGrafter"/>
</dbReference>
<dbReference type="STRING" id="574376.BAMA_14760"/>
<dbReference type="InterPro" id="IPR053967">
    <property type="entry name" value="LlgE_F_G-like_D1"/>
</dbReference>
<accession>A0A073K2H9</accession>
<dbReference type="SUPFAM" id="SSF117143">
    <property type="entry name" value="Flagellar hook protein flgE"/>
    <property type="match status" value="1"/>
</dbReference>
<feature type="domain" description="Flagellar hook protein FlgE/F/G-like D1" evidence="5">
    <location>
        <begin position="101"/>
        <end position="159"/>
    </location>
</feature>
<dbReference type="Pfam" id="PF00460">
    <property type="entry name" value="Flg_bb_rod"/>
    <property type="match status" value="1"/>
</dbReference>
<evidence type="ECO:0000259" key="5">
    <source>
        <dbReference type="Pfam" id="PF22692"/>
    </source>
</evidence>
<keyword evidence="6" id="KW-0966">Cell projection</keyword>
<feature type="domain" description="Flagellar basal-body/hook protein C-terminal" evidence="4">
    <location>
        <begin position="223"/>
        <end position="265"/>
    </location>
</feature>
<dbReference type="EMBL" id="JOTN01000003">
    <property type="protein sequence ID" value="KEK20667.1"/>
    <property type="molecule type" value="Genomic_DNA"/>
</dbReference>
<comment type="subcellular location">
    <subcellularLocation>
        <location evidence="2">Bacterial flagellum basal body</location>
    </subcellularLocation>
</comment>
<proteinExistence type="inferred from homology"/>
<comment type="similarity">
    <text evidence="1 2">Belongs to the flagella basal body rod proteins family.</text>
</comment>
<dbReference type="PANTHER" id="PTHR30435">
    <property type="entry name" value="FLAGELLAR PROTEIN"/>
    <property type="match status" value="1"/>
</dbReference>
<keyword evidence="6" id="KW-0282">Flagellum</keyword>
<dbReference type="InterPro" id="IPR020013">
    <property type="entry name" value="Flagellar_FlgE/F/G"/>
</dbReference>
<dbReference type="Pfam" id="PF22692">
    <property type="entry name" value="LlgE_F_G_D1"/>
    <property type="match status" value="1"/>
</dbReference>
<evidence type="ECO:0000256" key="2">
    <source>
        <dbReference type="RuleBase" id="RU362116"/>
    </source>
</evidence>